<proteinExistence type="predicted"/>
<keyword evidence="1" id="KW-0472">Membrane</keyword>
<evidence type="ECO:0000313" key="2">
    <source>
        <dbReference type="EMBL" id="MRD49614.1"/>
    </source>
</evidence>
<keyword evidence="1" id="KW-0812">Transmembrane</keyword>
<protein>
    <submittedName>
        <fullName evidence="2">Uncharacterized protein</fullName>
    </submittedName>
</protein>
<name>A0A844B022_9BURK</name>
<comment type="caution">
    <text evidence="2">The sequence shown here is derived from an EMBL/GenBank/DDBJ whole genome shotgun (WGS) entry which is preliminary data.</text>
</comment>
<evidence type="ECO:0000256" key="1">
    <source>
        <dbReference type="SAM" id="Phobius"/>
    </source>
</evidence>
<keyword evidence="3" id="KW-1185">Reference proteome</keyword>
<reference evidence="2 3" key="1">
    <citation type="submission" date="2019-11" db="EMBL/GenBank/DDBJ databases">
        <title>Caenimonas koreensis gen. nov., sp. nov., isolated from activated sludge.</title>
        <authorList>
            <person name="Seung H.R."/>
        </authorList>
    </citation>
    <scope>NUCLEOTIDE SEQUENCE [LARGE SCALE GENOMIC DNA]</scope>
    <source>
        <strain evidence="2 3">EMB320</strain>
    </source>
</reference>
<dbReference type="EMBL" id="WJBU01000028">
    <property type="protein sequence ID" value="MRD49614.1"/>
    <property type="molecule type" value="Genomic_DNA"/>
</dbReference>
<dbReference type="Proteomes" id="UP000487350">
    <property type="component" value="Unassembled WGS sequence"/>
</dbReference>
<keyword evidence="1" id="KW-1133">Transmembrane helix</keyword>
<dbReference type="AlphaFoldDB" id="A0A844B022"/>
<evidence type="ECO:0000313" key="3">
    <source>
        <dbReference type="Proteomes" id="UP000487350"/>
    </source>
</evidence>
<sequence>MNTRNTPANSFFPRRDASGALHIALFAAAAGLTAVMWLSAFGAGTQPRGYVAEMMAQAPLRVQLPRVEIVGNRSAIAGLDASEVACAADRNHKPG</sequence>
<accession>A0A844B022</accession>
<gene>
    <name evidence="2" type="ORF">GHT07_20270</name>
</gene>
<feature type="transmembrane region" description="Helical" evidence="1">
    <location>
        <begin position="20"/>
        <end position="40"/>
    </location>
</feature>
<dbReference type="RefSeq" id="WP_153586910.1">
    <property type="nucleotide sequence ID" value="NZ_WJBU01000028.1"/>
</dbReference>
<organism evidence="2 3">
    <name type="scientific">Caenimonas koreensis DSM 17982</name>
    <dbReference type="NCBI Taxonomy" id="1121255"/>
    <lineage>
        <taxon>Bacteria</taxon>
        <taxon>Pseudomonadati</taxon>
        <taxon>Pseudomonadota</taxon>
        <taxon>Betaproteobacteria</taxon>
        <taxon>Burkholderiales</taxon>
        <taxon>Comamonadaceae</taxon>
        <taxon>Caenimonas</taxon>
    </lineage>
</organism>